<dbReference type="PANTHER" id="PTHR46832">
    <property type="entry name" value="5'-METHYLTHIOADENOSINE/S-ADENOSYLHOMOCYSTEINE NUCLEOSIDASE"/>
    <property type="match status" value="1"/>
</dbReference>
<dbReference type="AlphaFoldDB" id="A0A1U7N3U3"/>
<accession>A0A1U7N3U3</accession>
<dbReference type="GO" id="GO:0008930">
    <property type="term" value="F:methylthioadenosine nucleosidase activity"/>
    <property type="evidence" value="ECO:0007669"/>
    <property type="project" value="TreeGrafter"/>
</dbReference>
<dbReference type="GO" id="GO:0005829">
    <property type="term" value="C:cytosol"/>
    <property type="evidence" value="ECO:0007669"/>
    <property type="project" value="TreeGrafter"/>
</dbReference>
<dbReference type="GO" id="GO:0009116">
    <property type="term" value="P:nucleoside metabolic process"/>
    <property type="evidence" value="ECO:0007669"/>
    <property type="project" value="InterPro"/>
</dbReference>
<dbReference type="PANTHER" id="PTHR46832:SF1">
    <property type="entry name" value="5'-METHYLTHIOADENOSINE_S-ADENOSYLHOMOCYSTEINE NUCLEOSIDASE"/>
    <property type="match status" value="1"/>
</dbReference>
<dbReference type="Pfam" id="PF01048">
    <property type="entry name" value="PNP_UDP_1"/>
    <property type="match status" value="1"/>
</dbReference>
<proteinExistence type="predicted"/>
<dbReference type="InterPro" id="IPR035994">
    <property type="entry name" value="Nucleoside_phosphorylase_sf"/>
</dbReference>
<feature type="domain" description="Nucleoside phosphorylase" evidence="1">
    <location>
        <begin position="5"/>
        <end position="232"/>
    </location>
</feature>
<reference evidence="2 3" key="1">
    <citation type="submission" date="2016-10" db="EMBL/GenBank/DDBJ databases">
        <title>Comparative genomics uncovers the prolific and rare metabolic potential of the cyanobacterial genus Moorea.</title>
        <authorList>
            <person name="Leao T."/>
            <person name="Castelao G."/>
            <person name="Korobeynikov A."/>
            <person name="Monroe E.A."/>
            <person name="Podell S."/>
            <person name="Glukhov E."/>
            <person name="Allen E."/>
            <person name="Gerwick W.H."/>
            <person name="Gerwick L."/>
        </authorList>
    </citation>
    <scope>NUCLEOTIDE SEQUENCE [LARGE SCALE GENOMIC DNA]</scope>
    <source>
        <strain evidence="2 3">PNG5-198</strain>
    </source>
</reference>
<comment type="caution">
    <text evidence="2">The sequence shown here is derived from an EMBL/GenBank/DDBJ whole genome shotgun (WGS) entry which is preliminary data.</text>
</comment>
<dbReference type="Gene3D" id="3.40.50.1580">
    <property type="entry name" value="Nucleoside phosphorylase domain"/>
    <property type="match status" value="1"/>
</dbReference>
<evidence type="ECO:0000259" key="1">
    <source>
        <dbReference type="Pfam" id="PF01048"/>
    </source>
</evidence>
<dbReference type="RefSeq" id="WP_075900968.1">
    <property type="nucleotide sequence ID" value="NZ_MKZS01000001.1"/>
</dbReference>
<dbReference type="PRINTS" id="PR00364">
    <property type="entry name" value="DISEASERSIST"/>
</dbReference>
<evidence type="ECO:0000313" key="2">
    <source>
        <dbReference type="EMBL" id="OLT60596.1"/>
    </source>
</evidence>
<dbReference type="SUPFAM" id="SSF53167">
    <property type="entry name" value="Purine and uridine phosphorylases"/>
    <property type="match status" value="1"/>
</dbReference>
<dbReference type="EMBL" id="MKZS01000001">
    <property type="protein sequence ID" value="OLT60596.1"/>
    <property type="molecule type" value="Genomic_DNA"/>
</dbReference>
<sequence>MSCAVILTAIPSEYMAVRAHLTDLKEEIHPQGTIYERGKFSSHGQEWEVGIVETGAGNFRAAVEAERAIAYFNPDVILFVGVAGGIKDVKLGDVVAATKVYGYESGKVAETFRPRPEVGLSTYKMIQGARAEARKPDWLERLSSSASPKVFVAPIAAGEKVVANKESDLFKFLQHNYGDALAVEIEGRGILQATHANQQVSALIIRGISDLIDGKGEADEGGYKETAAGHASAFAFEVLAKLELNSPAQALAATELIKKTKTPKFFAYVQAWVGRESLINDLTNKLKGSCRLLILLGITGIGKTALGERLALELEDWFEDWNSYLQENFDNEEQTADFGSVAARLLEKCGEVVTPDDPKDTQRLMYRLVRHLQENRYLIQIDSLENLLQGNEEEGWSDFIDEWWVKFFQTWLTVDTCESCFILTSDELPAQIPIIGTRYQNFWYCQPLSGLDEPEQLALFGKTGLDITEEAEGKPYLERIGRAYEGHPLALRVIAGEIVNRPFYGNVIEYWNKNGKEVEEVEKAIEEGKTKGITASADDQFNLHKYTPQLRRNVKVRLEKEFNRLKEKVPEAYLLLCASSVYRCEVPEDFWLSHLEDWDIDEDRQQMALDALRDRYLVEETVDDNNQYLLRQHNLIRSLSLEHLRGLDDEE</sequence>
<dbReference type="Proteomes" id="UP000186657">
    <property type="component" value="Unassembled WGS sequence"/>
</dbReference>
<dbReference type="CDD" id="cd09008">
    <property type="entry name" value="MTAN"/>
    <property type="match status" value="1"/>
</dbReference>
<organism evidence="2 3">
    <name type="scientific">Moorena bouillonii PNG</name>
    <dbReference type="NCBI Taxonomy" id="568701"/>
    <lineage>
        <taxon>Bacteria</taxon>
        <taxon>Bacillati</taxon>
        <taxon>Cyanobacteriota</taxon>
        <taxon>Cyanophyceae</taxon>
        <taxon>Coleofasciculales</taxon>
        <taxon>Coleofasciculaceae</taxon>
        <taxon>Moorena</taxon>
    </lineage>
</organism>
<dbReference type="GO" id="GO:0008782">
    <property type="term" value="F:adenosylhomocysteine nucleosidase activity"/>
    <property type="evidence" value="ECO:0007669"/>
    <property type="project" value="TreeGrafter"/>
</dbReference>
<dbReference type="GO" id="GO:0019284">
    <property type="term" value="P:L-methionine salvage from S-adenosylmethionine"/>
    <property type="evidence" value="ECO:0007669"/>
    <property type="project" value="TreeGrafter"/>
</dbReference>
<keyword evidence="3" id="KW-1185">Reference proteome</keyword>
<dbReference type="Gene3D" id="3.40.50.300">
    <property type="entry name" value="P-loop containing nucleotide triphosphate hydrolases"/>
    <property type="match status" value="1"/>
</dbReference>
<gene>
    <name evidence="2" type="ORF">BJP37_17855</name>
</gene>
<dbReference type="SUPFAM" id="SSF52540">
    <property type="entry name" value="P-loop containing nucleoside triphosphate hydrolases"/>
    <property type="match status" value="1"/>
</dbReference>
<name>A0A1U7N3U3_9CYAN</name>
<dbReference type="InterPro" id="IPR000845">
    <property type="entry name" value="Nucleoside_phosphorylase_d"/>
</dbReference>
<evidence type="ECO:0000313" key="3">
    <source>
        <dbReference type="Proteomes" id="UP000186657"/>
    </source>
</evidence>
<dbReference type="InterPro" id="IPR027417">
    <property type="entry name" value="P-loop_NTPase"/>
</dbReference>
<protein>
    <submittedName>
        <fullName evidence="2">Phosphorylase</fullName>
    </submittedName>
</protein>